<comment type="caution">
    <text evidence="5">The sequence shown here is derived from an EMBL/GenBank/DDBJ whole genome shotgun (WGS) entry which is preliminary data.</text>
</comment>
<dbReference type="InterPro" id="IPR007247">
    <property type="entry name" value="Ureidogly_lyase"/>
</dbReference>
<dbReference type="PANTHER" id="PTHR21221:SF1">
    <property type="entry name" value="UREIDOGLYCOLATE LYASE"/>
    <property type="match status" value="1"/>
</dbReference>
<dbReference type="InterPro" id="IPR047233">
    <property type="entry name" value="UAH_cupin"/>
</dbReference>
<dbReference type="GO" id="GO:0016829">
    <property type="term" value="F:lyase activity"/>
    <property type="evidence" value="ECO:0007669"/>
    <property type="project" value="UniProtKB-KW"/>
</dbReference>
<organism evidence="5 6">
    <name type="scientific">Tropicimonas omnivorans</name>
    <dbReference type="NCBI Taxonomy" id="3075590"/>
    <lineage>
        <taxon>Bacteria</taxon>
        <taxon>Pseudomonadati</taxon>
        <taxon>Pseudomonadota</taxon>
        <taxon>Alphaproteobacteria</taxon>
        <taxon>Rhodobacterales</taxon>
        <taxon>Roseobacteraceae</taxon>
        <taxon>Tropicimonas</taxon>
    </lineage>
</organism>
<dbReference type="NCBIfam" id="NF009932">
    <property type="entry name" value="PRK13395.1"/>
    <property type="match status" value="1"/>
</dbReference>
<dbReference type="InterPro" id="IPR024060">
    <property type="entry name" value="Ureidoglycolate_lyase_dom_sf"/>
</dbReference>
<accession>A0ABU3DEB6</accession>
<evidence type="ECO:0000256" key="1">
    <source>
        <dbReference type="ARBA" id="ARBA00011738"/>
    </source>
</evidence>
<dbReference type="SUPFAM" id="SSF51182">
    <property type="entry name" value="RmlC-like cupins"/>
    <property type="match status" value="1"/>
</dbReference>
<dbReference type="Gene3D" id="2.60.120.480">
    <property type="entry name" value="Ureidoglycolate hydrolase"/>
    <property type="match status" value="1"/>
</dbReference>
<dbReference type="Proteomes" id="UP001265259">
    <property type="component" value="Unassembled WGS sequence"/>
</dbReference>
<dbReference type="PANTHER" id="PTHR21221">
    <property type="entry name" value="UREIDOGLYCOLATE HYDROLASE"/>
    <property type="match status" value="1"/>
</dbReference>
<dbReference type="CDD" id="cd20298">
    <property type="entry name" value="cupin_UAH"/>
    <property type="match status" value="1"/>
</dbReference>
<dbReference type="EMBL" id="JAVRHL010000001">
    <property type="protein sequence ID" value="MDT0682054.1"/>
    <property type="molecule type" value="Genomic_DNA"/>
</dbReference>
<proteinExistence type="predicted"/>
<comment type="catalytic activity">
    <reaction evidence="4">
        <text>(S)-ureidoglycolate = urea + glyoxylate</text>
        <dbReference type="Rhea" id="RHEA:11304"/>
        <dbReference type="ChEBI" id="CHEBI:16199"/>
        <dbReference type="ChEBI" id="CHEBI:36655"/>
        <dbReference type="ChEBI" id="CHEBI:57296"/>
        <dbReference type="EC" id="4.3.2.3"/>
    </reaction>
</comment>
<dbReference type="Pfam" id="PF04115">
    <property type="entry name" value="Ureidogly_lyase"/>
    <property type="match status" value="1"/>
</dbReference>
<keyword evidence="3 5" id="KW-0456">Lyase</keyword>
<evidence type="ECO:0000256" key="4">
    <source>
        <dbReference type="ARBA" id="ARBA00047684"/>
    </source>
</evidence>
<keyword evidence="2" id="KW-0659">Purine metabolism</keyword>
<reference evidence="5 6" key="1">
    <citation type="submission" date="2023-09" db="EMBL/GenBank/DDBJ databases">
        <authorList>
            <person name="Rey-Velasco X."/>
        </authorList>
    </citation>
    <scope>NUCLEOTIDE SEQUENCE [LARGE SCALE GENOMIC DNA]</scope>
    <source>
        <strain evidence="5 6">F158</strain>
    </source>
</reference>
<evidence type="ECO:0000256" key="3">
    <source>
        <dbReference type="ARBA" id="ARBA00023239"/>
    </source>
</evidence>
<evidence type="ECO:0000313" key="6">
    <source>
        <dbReference type="Proteomes" id="UP001265259"/>
    </source>
</evidence>
<keyword evidence="6" id="KW-1185">Reference proteome</keyword>
<comment type="subunit">
    <text evidence="1">Homodimer.</text>
</comment>
<dbReference type="InterPro" id="IPR011051">
    <property type="entry name" value="RmlC_Cupin_sf"/>
</dbReference>
<evidence type="ECO:0000256" key="2">
    <source>
        <dbReference type="ARBA" id="ARBA00022631"/>
    </source>
</evidence>
<gene>
    <name evidence="5" type="ORF">RM543_05110</name>
</gene>
<protein>
    <submittedName>
        <fullName evidence="5">Ureidoglycolate lyase</fullName>
    </submittedName>
</protein>
<name>A0ABU3DEB6_9RHOB</name>
<sequence>MSAPRAGAGGSASDRDGPEVIAAPLTQEAFAPFGEVLEAAGDPDRIINDGACGRWHDLAGLDMGGGRAGISLFRAEPRSLPYACALLERHPLGSQAFLPMSMDPFLVIVAPDEAGRPGEPLAFVTAPGQGVNIARNTWHGVLTPLHAPGLFSVVDRIGEDGNLEEVRLETPFTVRLAQETP</sequence>
<evidence type="ECO:0000313" key="5">
    <source>
        <dbReference type="EMBL" id="MDT0682054.1"/>
    </source>
</evidence>
<dbReference type="RefSeq" id="WP_311689800.1">
    <property type="nucleotide sequence ID" value="NZ_JAVRHL010000001.1"/>
</dbReference>